<dbReference type="Gene3D" id="3.40.50.300">
    <property type="entry name" value="P-loop containing nucleotide triphosphate hydrolases"/>
    <property type="match status" value="1"/>
</dbReference>
<dbReference type="Proteomes" id="UP000274504">
    <property type="component" value="Unassembled WGS sequence"/>
</dbReference>
<sequence>MAEEKNVNIGLFGDKDVGKTALVSRFLEKKFKTTTTTTYLNMPIGKDNVYGTEVQFSVYDVPGSPEYSSLAAGVYAGIEVAMLCYDVSNEASFNGLQGWINKISSGLPVSATKMLVGCKTDLKRVIQTETARNFATQNGYIYYEVSSKGNQKEVNEVFHVAAAKALGITIPPPPYRWMLTEIVLQLMLTQIMRKVEKLPDYQGHLLLIADKDERRVERETEGYLSVPTTKMHKPLGMELVGILVFARSHL</sequence>
<dbReference type="PROSITE" id="PS51419">
    <property type="entry name" value="RAB"/>
    <property type="match status" value="1"/>
</dbReference>
<accession>A0A0R3STN2</accession>
<dbReference type="AlphaFoldDB" id="A0A0R3STN2"/>
<comment type="similarity">
    <text evidence="1">Belongs to the small GTPase superfamily. Rab family.</text>
</comment>
<dbReference type="STRING" id="6216.A0A0R3STN2"/>
<dbReference type="SMART" id="SM00175">
    <property type="entry name" value="RAB"/>
    <property type="match status" value="1"/>
</dbReference>
<dbReference type="NCBIfam" id="TIGR00231">
    <property type="entry name" value="small_GTP"/>
    <property type="match status" value="1"/>
</dbReference>
<dbReference type="OrthoDB" id="6248568at2759"/>
<dbReference type="InterPro" id="IPR001806">
    <property type="entry name" value="Small_GTPase"/>
</dbReference>
<dbReference type="Pfam" id="PF00071">
    <property type="entry name" value="Ras"/>
    <property type="match status" value="1"/>
</dbReference>
<dbReference type="CDD" id="cd00154">
    <property type="entry name" value="Rab"/>
    <property type="match status" value="1"/>
</dbReference>
<evidence type="ECO:0000256" key="1">
    <source>
        <dbReference type="ARBA" id="ARBA00006270"/>
    </source>
</evidence>
<dbReference type="PRINTS" id="PR00449">
    <property type="entry name" value="RASTRNSFRMNG"/>
</dbReference>
<proteinExistence type="inferred from homology"/>
<reference evidence="5" key="1">
    <citation type="submission" date="2017-02" db="UniProtKB">
        <authorList>
            <consortium name="WormBaseParasite"/>
        </authorList>
    </citation>
    <scope>IDENTIFICATION</scope>
</reference>
<dbReference type="WBParaSite" id="HDID_0000877801-mRNA-1">
    <property type="protein sequence ID" value="HDID_0000877801-mRNA-1"/>
    <property type="gene ID" value="HDID_0000877801"/>
</dbReference>
<dbReference type="SUPFAM" id="SSF52540">
    <property type="entry name" value="P-loop containing nucleoside triphosphate hydrolases"/>
    <property type="match status" value="1"/>
</dbReference>
<dbReference type="InterPro" id="IPR005225">
    <property type="entry name" value="Small_GTP-bd"/>
</dbReference>
<dbReference type="GO" id="GO:0005525">
    <property type="term" value="F:GTP binding"/>
    <property type="evidence" value="ECO:0007669"/>
    <property type="project" value="InterPro"/>
</dbReference>
<dbReference type="GO" id="GO:0003924">
    <property type="term" value="F:GTPase activity"/>
    <property type="evidence" value="ECO:0007669"/>
    <property type="project" value="InterPro"/>
</dbReference>
<keyword evidence="2" id="KW-0547">Nucleotide-binding</keyword>
<evidence type="ECO:0000313" key="5">
    <source>
        <dbReference type="WBParaSite" id="HDID_0000877801-mRNA-1"/>
    </source>
</evidence>
<organism evidence="5">
    <name type="scientific">Hymenolepis diminuta</name>
    <name type="common">Rat tapeworm</name>
    <dbReference type="NCBI Taxonomy" id="6216"/>
    <lineage>
        <taxon>Eukaryota</taxon>
        <taxon>Metazoa</taxon>
        <taxon>Spiralia</taxon>
        <taxon>Lophotrochozoa</taxon>
        <taxon>Platyhelminthes</taxon>
        <taxon>Cestoda</taxon>
        <taxon>Eucestoda</taxon>
        <taxon>Cyclophyllidea</taxon>
        <taxon>Hymenolepididae</taxon>
        <taxon>Hymenolepis</taxon>
    </lineage>
</organism>
<dbReference type="InterPro" id="IPR027417">
    <property type="entry name" value="P-loop_NTPase"/>
</dbReference>
<evidence type="ECO:0000313" key="3">
    <source>
        <dbReference type="EMBL" id="VDL61094.1"/>
    </source>
</evidence>
<name>A0A0R3STN2_HYMDI</name>
<dbReference type="EMBL" id="UYSG01011141">
    <property type="protein sequence ID" value="VDL61094.1"/>
    <property type="molecule type" value="Genomic_DNA"/>
</dbReference>
<dbReference type="SMART" id="SM00173">
    <property type="entry name" value="RAS"/>
    <property type="match status" value="1"/>
</dbReference>
<gene>
    <name evidence="3" type="ORF">HDID_LOCUS8776</name>
</gene>
<dbReference type="PANTHER" id="PTHR47978">
    <property type="match status" value="1"/>
</dbReference>
<reference evidence="3 4" key="2">
    <citation type="submission" date="2018-11" db="EMBL/GenBank/DDBJ databases">
        <authorList>
            <consortium name="Pathogen Informatics"/>
        </authorList>
    </citation>
    <scope>NUCLEOTIDE SEQUENCE [LARGE SCALE GENOMIC DNA]</scope>
</reference>
<evidence type="ECO:0000256" key="2">
    <source>
        <dbReference type="ARBA" id="ARBA00022741"/>
    </source>
</evidence>
<protein>
    <submittedName>
        <fullName evidence="5">GTP-binding protein</fullName>
    </submittedName>
</protein>
<evidence type="ECO:0000313" key="4">
    <source>
        <dbReference type="Proteomes" id="UP000274504"/>
    </source>
</evidence>
<dbReference type="SMART" id="SM00174">
    <property type="entry name" value="RHO"/>
    <property type="match status" value="1"/>
</dbReference>